<evidence type="ECO:0000256" key="3">
    <source>
        <dbReference type="ARBA" id="ARBA00022490"/>
    </source>
</evidence>
<keyword evidence="6" id="KW-0009">Actin-binding</keyword>
<dbReference type="SUPFAM" id="SSF47576">
    <property type="entry name" value="Calponin-homology domain, CH-domain"/>
    <property type="match status" value="1"/>
</dbReference>
<dbReference type="STRING" id="947166.A0A1D1V8G4"/>
<keyword evidence="4" id="KW-0677">Repeat</keyword>
<keyword evidence="10" id="KW-1185">Reference proteome</keyword>
<dbReference type="GO" id="GO:0030036">
    <property type="term" value="P:actin cytoskeleton organization"/>
    <property type="evidence" value="ECO:0007669"/>
    <property type="project" value="InterPro"/>
</dbReference>
<evidence type="ECO:0000256" key="6">
    <source>
        <dbReference type="ARBA" id="ARBA00023203"/>
    </source>
</evidence>
<accession>A0A1D1V8G4</accession>
<dbReference type="OrthoDB" id="2099265at2759"/>
<feature type="domain" description="Calponin-homology (CH)" evidence="8">
    <location>
        <begin position="58"/>
        <end position="167"/>
    </location>
</feature>
<comment type="caution">
    <text evidence="9">The sequence shown here is derived from an EMBL/GenBank/DDBJ whole genome shotgun (WGS) entry which is preliminary data.</text>
</comment>
<dbReference type="GO" id="GO:0071963">
    <property type="term" value="P:establishment or maintenance of cell polarity regulating cell shape"/>
    <property type="evidence" value="ECO:0007669"/>
    <property type="project" value="TreeGrafter"/>
</dbReference>
<organism evidence="9 10">
    <name type="scientific">Ramazzottius varieornatus</name>
    <name type="common">Water bear</name>
    <name type="synonym">Tardigrade</name>
    <dbReference type="NCBI Taxonomy" id="947166"/>
    <lineage>
        <taxon>Eukaryota</taxon>
        <taxon>Metazoa</taxon>
        <taxon>Ecdysozoa</taxon>
        <taxon>Tardigrada</taxon>
        <taxon>Eutardigrada</taxon>
        <taxon>Parachela</taxon>
        <taxon>Hypsibioidea</taxon>
        <taxon>Ramazzottiidae</taxon>
        <taxon>Ramazzottius</taxon>
    </lineage>
</organism>
<gene>
    <name evidence="9" type="primary">RvY_09197-1</name>
    <name evidence="9" type="synonym">RvY_09197.1</name>
    <name evidence="9" type="ORF">RvY_09197</name>
</gene>
<dbReference type="PROSITE" id="PS50021">
    <property type="entry name" value="CH"/>
    <property type="match status" value="1"/>
</dbReference>
<keyword evidence="7" id="KW-0206">Cytoskeleton</keyword>
<evidence type="ECO:0000256" key="2">
    <source>
        <dbReference type="ARBA" id="ARBA00005666"/>
    </source>
</evidence>
<dbReference type="GO" id="GO:0003779">
    <property type="term" value="F:actin binding"/>
    <property type="evidence" value="ECO:0007669"/>
    <property type="project" value="UniProtKB-KW"/>
</dbReference>
<proteinExistence type="inferred from homology"/>
<dbReference type="PANTHER" id="PTHR12114">
    <property type="entry name" value="PARVIN"/>
    <property type="match status" value="1"/>
</dbReference>
<keyword evidence="3" id="KW-0963">Cytoplasm</keyword>
<dbReference type="GO" id="GO:0034446">
    <property type="term" value="P:substrate adhesion-dependent cell spreading"/>
    <property type="evidence" value="ECO:0007669"/>
    <property type="project" value="TreeGrafter"/>
</dbReference>
<dbReference type="GO" id="GO:0005925">
    <property type="term" value="C:focal adhesion"/>
    <property type="evidence" value="ECO:0007669"/>
    <property type="project" value="TreeGrafter"/>
</dbReference>
<evidence type="ECO:0000256" key="4">
    <source>
        <dbReference type="ARBA" id="ARBA00022737"/>
    </source>
</evidence>
<dbReference type="InterPro" id="IPR001715">
    <property type="entry name" value="CH_dom"/>
</dbReference>
<evidence type="ECO:0000256" key="5">
    <source>
        <dbReference type="ARBA" id="ARBA00022889"/>
    </source>
</evidence>
<dbReference type="Proteomes" id="UP000186922">
    <property type="component" value="Unassembled WGS sequence"/>
</dbReference>
<evidence type="ECO:0000313" key="10">
    <source>
        <dbReference type="Proteomes" id="UP000186922"/>
    </source>
</evidence>
<dbReference type="AlphaFoldDB" id="A0A1D1V8G4"/>
<dbReference type="GO" id="GO:0015629">
    <property type="term" value="C:actin cytoskeleton"/>
    <property type="evidence" value="ECO:0007669"/>
    <property type="project" value="TreeGrafter"/>
</dbReference>
<name>A0A1D1V8G4_RAMVA</name>
<dbReference type="Gene3D" id="1.10.418.10">
    <property type="entry name" value="Calponin-like domain"/>
    <property type="match status" value="1"/>
</dbReference>
<evidence type="ECO:0000256" key="7">
    <source>
        <dbReference type="ARBA" id="ARBA00023212"/>
    </source>
</evidence>
<dbReference type="GO" id="GO:0005737">
    <property type="term" value="C:cytoplasm"/>
    <property type="evidence" value="ECO:0007669"/>
    <property type="project" value="TreeGrafter"/>
</dbReference>
<comment type="similarity">
    <text evidence="2">Belongs to the parvin family.</text>
</comment>
<dbReference type="GO" id="GO:0030031">
    <property type="term" value="P:cell projection assembly"/>
    <property type="evidence" value="ECO:0007669"/>
    <property type="project" value="TreeGrafter"/>
</dbReference>
<evidence type="ECO:0000313" key="9">
    <source>
        <dbReference type="EMBL" id="GAU97989.1"/>
    </source>
</evidence>
<keyword evidence="5" id="KW-0130">Cell adhesion</keyword>
<reference evidence="9 10" key="1">
    <citation type="journal article" date="2016" name="Nat. Commun.">
        <title>Extremotolerant tardigrade genome and improved radiotolerance of human cultured cells by tardigrade-unique protein.</title>
        <authorList>
            <person name="Hashimoto T."/>
            <person name="Horikawa D.D."/>
            <person name="Saito Y."/>
            <person name="Kuwahara H."/>
            <person name="Kozuka-Hata H."/>
            <person name="Shin-I T."/>
            <person name="Minakuchi Y."/>
            <person name="Ohishi K."/>
            <person name="Motoyama A."/>
            <person name="Aizu T."/>
            <person name="Enomoto A."/>
            <person name="Kondo K."/>
            <person name="Tanaka S."/>
            <person name="Hara Y."/>
            <person name="Koshikawa S."/>
            <person name="Sagara H."/>
            <person name="Miura T."/>
            <person name="Yokobori S."/>
            <person name="Miyagawa K."/>
            <person name="Suzuki Y."/>
            <person name="Kubo T."/>
            <person name="Oyama M."/>
            <person name="Kohara Y."/>
            <person name="Fujiyama A."/>
            <person name="Arakawa K."/>
            <person name="Katayama T."/>
            <person name="Toyoda A."/>
            <person name="Kunieda T."/>
        </authorList>
    </citation>
    <scope>NUCLEOTIDE SEQUENCE [LARGE SCALE GENOMIC DNA]</scope>
    <source>
        <strain evidence="9 10">YOKOZUNA-1</strain>
    </source>
</reference>
<evidence type="ECO:0000259" key="8">
    <source>
        <dbReference type="PROSITE" id="PS50021"/>
    </source>
</evidence>
<dbReference type="EMBL" id="BDGG01000004">
    <property type="protein sequence ID" value="GAU97989.1"/>
    <property type="molecule type" value="Genomic_DNA"/>
</dbReference>
<dbReference type="PANTHER" id="PTHR12114:SF4">
    <property type="entry name" value="GH23568P"/>
    <property type="match status" value="1"/>
</dbReference>
<comment type="subcellular location">
    <subcellularLocation>
        <location evidence="1">Cytoplasm</location>
        <location evidence="1">Cytoskeleton</location>
    </subcellularLocation>
</comment>
<sequence>MPRRTAYPVFDVEQEGRYAIDSPGSPPNIGAVSLDAQLQEGEERYMVDPASREDPKVKELVQVLIDWINDELASHRIIVKHPLEEDLFDGQVLQKLIEKLENIKVEIPEVTQTEEGQKQKLKVILDEANRILQVQQWQNPKWTVDTIHSKYLVAMLHLLVALARFYRAPVRFPENVSVRVTAVQKRDGLLHRRQMIEEITATYEFVPYTFRLLT</sequence>
<evidence type="ECO:0000256" key="1">
    <source>
        <dbReference type="ARBA" id="ARBA00004245"/>
    </source>
</evidence>
<dbReference type="InterPro" id="IPR036872">
    <property type="entry name" value="CH_dom_sf"/>
</dbReference>
<dbReference type="CDD" id="cd21304">
    <property type="entry name" value="CH_PARVA_B_rpt1"/>
    <property type="match status" value="1"/>
</dbReference>
<protein>
    <recommendedName>
        <fullName evidence="8">Calponin-homology (CH) domain-containing protein</fullName>
    </recommendedName>
</protein>
<dbReference type="InterPro" id="IPR028433">
    <property type="entry name" value="Parvin"/>
</dbReference>
<dbReference type="FunFam" id="1.10.418.10:FF:000011">
    <property type="entry name" value="Parvin, beta"/>
    <property type="match status" value="1"/>
</dbReference>
<dbReference type="Pfam" id="PF00307">
    <property type="entry name" value="CH"/>
    <property type="match status" value="1"/>
</dbReference>